<dbReference type="PANTHER" id="PTHR12631:SF10">
    <property type="entry name" value="BETA-XYLOSIDASE-LIKE PROTEIN-RELATED"/>
    <property type="match status" value="1"/>
</dbReference>
<proteinExistence type="inferred from homology"/>
<comment type="caution">
    <text evidence="5">The sequence shown here is derived from an EMBL/GenBank/DDBJ whole genome shotgun (WGS) entry which is preliminary data.</text>
</comment>
<dbReference type="PANTHER" id="PTHR12631">
    <property type="entry name" value="ALPHA-L-IDURONIDASE"/>
    <property type="match status" value="1"/>
</dbReference>
<dbReference type="InterPro" id="IPR051923">
    <property type="entry name" value="Glycosyl_Hydrolase_39"/>
</dbReference>
<reference evidence="5" key="1">
    <citation type="submission" date="2020-10" db="EMBL/GenBank/DDBJ databases">
        <authorList>
            <person name="Gilroy R."/>
        </authorList>
    </citation>
    <scope>NUCLEOTIDE SEQUENCE</scope>
    <source>
        <strain evidence="5">CHK195-4489</strain>
    </source>
</reference>
<dbReference type="Pfam" id="PF01229">
    <property type="entry name" value="Glyco_hydro_39"/>
    <property type="match status" value="1"/>
</dbReference>
<dbReference type="InterPro" id="IPR049166">
    <property type="entry name" value="GH39_cat"/>
</dbReference>
<dbReference type="AlphaFoldDB" id="A0A9D1LAJ9"/>
<dbReference type="Proteomes" id="UP000824089">
    <property type="component" value="Unassembled WGS sequence"/>
</dbReference>
<organism evidence="5 6">
    <name type="scientific">Candidatus Egerieisoma faecipullorum</name>
    <dbReference type="NCBI Taxonomy" id="2840963"/>
    <lineage>
        <taxon>Bacteria</taxon>
        <taxon>Bacillati</taxon>
        <taxon>Bacillota</taxon>
        <taxon>Clostridia</taxon>
        <taxon>Eubacteriales</taxon>
        <taxon>Clostridiaceae</taxon>
        <taxon>Clostridiaceae incertae sedis</taxon>
        <taxon>Candidatus Egerieisoma</taxon>
    </lineage>
</organism>
<dbReference type="Gene3D" id="3.20.20.80">
    <property type="entry name" value="Glycosidases"/>
    <property type="match status" value="1"/>
</dbReference>
<dbReference type="SUPFAM" id="SSF51445">
    <property type="entry name" value="(Trans)glycosidases"/>
    <property type="match status" value="1"/>
</dbReference>
<feature type="non-terminal residue" evidence="5">
    <location>
        <position position="231"/>
    </location>
</feature>
<keyword evidence="3" id="KW-0326">Glycosidase</keyword>
<protein>
    <recommendedName>
        <fullName evidence="4">Glycosyl hydrolases family 39 N-terminal catalytic domain-containing protein</fullName>
    </recommendedName>
</protein>
<dbReference type="InterPro" id="IPR017853">
    <property type="entry name" value="GH"/>
</dbReference>
<reference evidence="5" key="2">
    <citation type="journal article" date="2021" name="PeerJ">
        <title>Extensive microbial diversity within the chicken gut microbiome revealed by metagenomics and culture.</title>
        <authorList>
            <person name="Gilroy R."/>
            <person name="Ravi A."/>
            <person name="Getino M."/>
            <person name="Pursley I."/>
            <person name="Horton D.L."/>
            <person name="Alikhan N.F."/>
            <person name="Baker D."/>
            <person name="Gharbi K."/>
            <person name="Hall N."/>
            <person name="Watson M."/>
            <person name="Adriaenssens E.M."/>
            <person name="Foster-Nyarko E."/>
            <person name="Jarju S."/>
            <person name="Secka A."/>
            <person name="Antonio M."/>
            <person name="Oren A."/>
            <person name="Chaudhuri R.R."/>
            <person name="La Ragione R."/>
            <person name="Hildebrand F."/>
            <person name="Pallen M.J."/>
        </authorList>
    </citation>
    <scope>NUCLEOTIDE SEQUENCE</scope>
    <source>
        <strain evidence="5">CHK195-4489</strain>
    </source>
</reference>
<evidence type="ECO:0000313" key="5">
    <source>
        <dbReference type="EMBL" id="HIU29318.1"/>
    </source>
</evidence>
<sequence length="231" mass="26571">MTSFHVDFGKIAGVLKPMHGVGNAPLLGCNNKLFHYLGEAGIPYSRLHDTGGDYGGGRFVDIANIFRNPDADPEDPASYDFAFTDWLISELEKQNVEPFYRLGASIECEHAIRAYHIYPPKDYKKWAKICEGLIRHYNEGWADGFRYGIRYWEIWNEPDNEPEISDNPMWKGSKEDYFRLYEVTSNYLKARFPHLKIGGYASCGFYAISDSAFSADANSSHRVEYFLEFFH</sequence>
<dbReference type="EMBL" id="DVMM01000066">
    <property type="protein sequence ID" value="HIU29318.1"/>
    <property type="molecule type" value="Genomic_DNA"/>
</dbReference>
<evidence type="ECO:0000313" key="6">
    <source>
        <dbReference type="Proteomes" id="UP000824089"/>
    </source>
</evidence>
<name>A0A9D1LAJ9_9CLOT</name>
<evidence type="ECO:0000256" key="2">
    <source>
        <dbReference type="ARBA" id="ARBA00022801"/>
    </source>
</evidence>
<evidence type="ECO:0000256" key="1">
    <source>
        <dbReference type="ARBA" id="ARBA00008875"/>
    </source>
</evidence>
<evidence type="ECO:0000256" key="3">
    <source>
        <dbReference type="ARBA" id="ARBA00023295"/>
    </source>
</evidence>
<accession>A0A9D1LAJ9</accession>
<comment type="similarity">
    <text evidence="1">Belongs to the glycosyl hydrolase 39 family.</text>
</comment>
<keyword evidence="2" id="KW-0378">Hydrolase</keyword>
<evidence type="ECO:0000259" key="4">
    <source>
        <dbReference type="Pfam" id="PF01229"/>
    </source>
</evidence>
<dbReference type="GO" id="GO:0004553">
    <property type="term" value="F:hydrolase activity, hydrolyzing O-glycosyl compounds"/>
    <property type="evidence" value="ECO:0007669"/>
    <property type="project" value="TreeGrafter"/>
</dbReference>
<gene>
    <name evidence="5" type="ORF">IAD50_03355</name>
</gene>
<feature type="domain" description="Glycosyl hydrolases family 39 N-terminal catalytic" evidence="4">
    <location>
        <begin position="58"/>
        <end position="208"/>
    </location>
</feature>